<dbReference type="GeneID" id="4306182"/>
<evidence type="ECO:0000313" key="4">
    <source>
        <dbReference type="EMBL" id="CAL44615.1"/>
    </source>
</evidence>
<dbReference type="Gene3D" id="3.30.40.10">
    <property type="entry name" value="Zinc/RING finger domain, C3HC4 (zinc finger)"/>
    <property type="match status" value="1"/>
</dbReference>
<evidence type="ECO:0000313" key="5">
    <source>
        <dbReference type="Proteomes" id="UP000008030"/>
    </source>
</evidence>
<evidence type="ECO:0000256" key="1">
    <source>
        <dbReference type="PROSITE-ProRule" id="PRU00175"/>
    </source>
</evidence>
<organismHost>
    <name type="scientific">Spodoptera frugiperda</name>
    <name type="common">Fall armyworm</name>
    <dbReference type="NCBI Taxonomy" id="7108"/>
</organismHost>
<keyword evidence="1" id="KW-0863">Zinc-finger</keyword>
<dbReference type="PROSITE" id="PS50089">
    <property type="entry name" value="ZF_RING_2"/>
    <property type="match status" value="1"/>
</dbReference>
<sequence>MGETNETFTLTYSKQDAETGLRTEASVRVRCGHRWTYNSVTEGGNFAVSRVKTDDSAMRLLFTTYDYAGVQKRRMLYWLEDDRLDMLTSDGRDVTSSAKHSFGISQDRELREATMSLVEPVEFVLHDDEMHLTIDSSNNHHVLEVYDSNGRRLMDVLVSDVGTFNGQLPTDADHYMFKFARDSIRELGQYTSTVVVEVVDNNALVSNVELVLSSRNIEIPAVIHGDMFYGPYLITRSDQGIPDMSIIVSNYSTNGDPSKVDEIKSVARSIYYESRTEHDMYRLYDGVEDIEIPESVDEILAYDSLTRPLREVVSPQRKPLKVVNCPVDACASRKDDDLSYLTRGNINKTNMFNSPERIQSRRCDNRPMPYPRSKPKASEVDNAQATITADDLVDMSKLTLTRMRAFLKKNTNIVGVTRYNRTQLEQAIPRAVREVAEKRAAAAATTAQNQSNNEEDVVPRQFNIDMNKKLADCSRTRSTAIAVLEKRYNTMVVCSDKVSKPARECIKCSEFMQNWRSVTYGTCGHSVVCVSCDEANADDVEKKCPLCEQIVMYTYVFRPKVSLLPGF</sequence>
<evidence type="ECO:0000256" key="2">
    <source>
        <dbReference type="SAM" id="MobiDB-lite"/>
    </source>
</evidence>
<name>Q0E586_SFAVA</name>
<protein>
    <submittedName>
        <fullName evidence="4">64.2 kDa Inhibitor of apoptosis/RING-finger profile</fullName>
    </submittedName>
</protein>
<evidence type="ECO:0000259" key="3">
    <source>
        <dbReference type="PROSITE" id="PS50089"/>
    </source>
</evidence>
<proteinExistence type="predicted"/>
<reference evidence="4 5" key="1">
    <citation type="journal article" date="2006" name="J. Virol.">
        <title>Genomic sequence of Spodoptera frugiperda Ascovirus 1a, an enveloped, double-stranded DNA insect virus that manipulates apoptosis for viral reproduction.</title>
        <authorList>
            <person name="Bideshi D.K."/>
            <person name="Demattei M.V."/>
            <person name="Rouleux-Bonnin F."/>
            <person name="Stasiak K."/>
            <person name="Tan Y."/>
            <person name="Bigot S."/>
            <person name="Bigot Y."/>
            <person name="Federici B.A."/>
        </authorList>
    </citation>
    <scope>NUCLEOTIDE SEQUENCE [LARGE SCALE GENOMIC DNA]</scope>
    <source>
        <strain evidence="5">SvAV-1a</strain>
    </source>
</reference>
<keyword evidence="5" id="KW-1185">Reference proteome</keyword>
<dbReference type="GO" id="GO:0008270">
    <property type="term" value="F:zinc ion binding"/>
    <property type="evidence" value="ECO:0007669"/>
    <property type="project" value="UniProtKB-KW"/>
</dbReference>
<feature type="domain" description="RING-type" evidence="3">
    <location>
        <begin position="505"/>
        <end position="548"/>
    </location>
</feature>
<gene>
    <name evidence="4" type="primary">ORF015</name>
</gene>
<organism evidence="4 5">
    <name type="scientific">Spodoptera frugiperda ascovirus 1a</name>
    <name type="common">SfAV-1a</name>
    <dbReference type="NCBI Taxonomy" id="113370"/>
    <lineage>
        <taxon>Viruses</taxon>
        <taxon>Varidnaviria</taxon>
        <taxon>Bamfordvirae</taxon>
        <taxon>Nucleocytoviricota</taxon>
        <taxon>Megaviricetes</taxon>
        <taxon>Pimascovirales</taxon>
        <taxon>Pimascovirales incertae sedis</taxon>
        <taxon>Ascoviridae</taxon>
        <taxon>Ascovirus</taxon>
        <taxon>Ascovirus sfav1a</taxon>
    </lineage>
</organism>
<dbReference type="InterPro" id="IPR013083">
    <property type="entry name" value="Znf_RING/FYVE/PHD"/>
</dbReference>
<dbReference type="Proteomes" id="UP000008030">
    <property type="component" value="Segment"/>
</dbReference>
<keyword evidence="1" id="KW-0479">Metal-binding</keyword>
<dbReference type="RefSeq" id="YP_762370.1">
    <property type="nucleotide sequence ID" value="NC_008361.1"/>
</dbReference>
<accession>Q0E586</accession>
<dbReference type="OrthoDB" id="28442at10239"/>
<dbReference type="KEGG" id="vg:4306182"/>
<keyword evidence="1" id="KW-0862">Zinc</keyword>
<feature type="region of interest" description="Disordered" evidence="2">
    <location>
        <begin position="358"/>
        <end position="381"/>
    </location>
</feature>
<dbReference type="InterPro" id="IPR001841">
    <property type="entry name" value="Znf_RING"/>
</dbReference>
<dbReference type="EMBL" id="AM398843">
    <property type="protein sequence ID" value="CAL44615.1"/>
    <property type="molecule type" value="Genomic_DNA"/>
</dbReference>